<gene>
    <name evidence="1" type="ORF">A9Q93_00960</name>
</gene>
<organism evidence="1 2">
    <name type="scientific">Nonlabens dokdonensis</name>
    <dbReference type="NCBI Taxonomy" id="328515"/>
    <lineage>
        <taxon>Bacteria</taxon>
        <taxon>Pseudomonadati</taxon>
        <taxon>Bacteroidota</taxon>
        <taxon>Flavobacteriia</taxon>
        <taxon>Flavobacteriales</taxon>
        <taxon>Flavobacteriaceae</taxon>
        <taxon>Nonlabens</taxon>
    </lineage>
</organism>
<dbReference type="EMBL" id="MAAX01000018">
    <property type="protein sequence ID" value="OUS21402.1"/>
    <property type="molecule type" value="Genomic_DNA"/>
</dbReference>
<proteinExistence type="predicted"/>
<reference evidence="2" key="1">
    <citation type="journal article" date="2017" name="Proc. Natl. Acad. Sci. U.S.A.">
        <title>Simulation of Deepwater Horizon oil plume reveals substrate specialization within a complex community of hydrocarbon-degraders.</title>
        <authorList>
            <person name="Hu P."/>
            <person name="Dubinsky E.A."/>
            <person name="Probst A.J."/>
            <person name="Wang J."/>
            <person name="Sieber C.M.K."/>
            <person name="Tom L.M."/>
            <person name="Gardinali P."/>
            <person name="Banfield J.F."/>
            <person name="Atlas R.M."/>
            <person name="Andersen G.L."/>
        </authorList>
    </citation>
    <scope>NUCLEOTIDE SEQUENCE [LARGE SCALE GENOMIC DNA]</scope>
</reference>
<name>A0A1Z8BFP7_9FLAO</name>
<dbReference type="Proteomes" id="UP000196102">
    <property type="component" value="Unassembled WGS sequence"/>
</dbReference>
<sequence length="84" mass="9187">MKNLILLFFLTYGISLNAVENHSCGCGSFEDSIVHYQVQEGQGCCGTLSSDTALEGFYEQNEGQWELVEVNSISASSAQKRCCP</sequence>
<dbReference type="AlphaFoldDB" id="A0A1Z8BFP7"/>
<protein>
    <submittedName>
        <fullName evidence="1">Uncharacterized protein</fullName>
    </submittedName>
</protein>
<evidence type="ECO:0000313" key="1">
    <source>
        <dbReference type="EMBL" id="OUS21402.1"/>
    </source>
</evidence>
<comment type="caution">
    <text evidence="1">The sequence shown here is derived from an EMBL/GenBank/DDBJ whole genome shotgun (WGS) entry which is preliminary data.</text>
</comment>
<accession>A0A1Z8BFP7</accession>
<dbReference type="RefSeq" id="WP_303685506.1">
    <property type="nucleotide sequence ID" value="NZ_CAJXYO010000011.1"/>
</dbReference>
<evidence type="ECO:0000313" key="2">
    <source>
        <dbReference type="Proteomes" id="UP000196102"/>
    </source>
</evidence>